<feature type="compositionally biased region" description="Basic and acidic residues" evidence="4">
    <location>
        <begin position="216"/>
        <end position="227"/>
    </location>
</feature>
<evidence type="ECO:0000256" key="1">
    <source>
        <dbReference type="ARBA" id="ARBA00006484"/>
    </source>
</evidence>
<sequence>MLIQDSLQEKLGLSLSIVSIQDIVHATDITGTVGHLTPEDGAQAPVMAALLPDGGASKGIGLEICRQLASKEILVILTARDEKKGLEATENLKVSGLSNVVFHQLDYIKNEKVRAELESIDSLTEDKIDDILQLFLRDFKEDRLKANGWPMTVSAYKVSKAVINAYTRLTAKNFPSILVNCVHPGYCVTDITLNMGHLTPEEGAQAPVMPASPSSEMEKPTSNPKEKRCAVVTGANKGIGLEICRQLASKGILVILTARDEKKGLEATKSLKVSGLSDLEVTDENLRLLTGIVEQTYEMAGECLETNYYGTKKVTEALLPLLQLSSSARIVNVSSIFGQLYVSESRTGKIDSLTEDKIDDILQLFLRDFREDRLKANGWPMTVSAYKVSKAVVNAYTRLTAKKFPSILVNCVHPGYCITDITCNMGHLTPEEGAQAPVMVALLPDGGGNKGVGLEICRQLASNDVMVILTARDEKRGTEAVDLLKASGLFDVVFHQLDDAKEDLLEEEGWLNLSAYIVSKAALNAYSRILAKKFTAFRVNAVSPGFCKTDLSHNNGQFTAEEGARGPVRMALIPADGPSGKFFYQMEESAF</sequence>
<accession>A0AA88UNZ4</accession>
<evidence type="ECO:0000256" key="4">
    <source>
        <dbReference type="SAM" id="MobiDB-lite"/>
    </source>
</evidence>
<comment type="similarity">
    <text evidence="1">Belongs to the short-chain dehydrogenases/reductases (SDR) family.</text>
</comment>
<dbReference type="GO" id="GO:0016020">
    <property type="term" value="C:membrane"/>
    <property type="evidence" value="ECO:0007669"/>
    <property type="project" value="TreeGrafter"/>
</dbReference>
<keyword evidence="2" id="KW-0521">NADP</keyword>
<keyword evidence="6" id="KW-1185">Reference proteome</keyword>
<dbReference type="EMBL" id="JAVXUO010000787">
    <property type="protein sequence ID" value="KAK2989071.1"/>
    <property type="molecule type" value="Genomic_DNA"/>
</dbReference>
<dbReference type="InterPro" id="IPR002347">
    <property type="entry name" value="SDR_fam"/>
</dbReference>
<dbReference type="Gene3D" id="3.40.50.720">
    <property type="entry name" value="NAD(P)-binding Rossmann-like Domain"/>
    <property type="match status" value="6"/>
</dbReference>
<dbReference type="Pfam" id="PF13561">
    <property type="entry name" value="adh_short_C2"/>
    <property type="match status" value="1"/>
</dbReference>
<dbReference type="Pfam" id="PF00106">
    <property type="entry name" value="adh_short"/>
    <property type="match status" value="2"/>
</dbReference>
<proteinExistence type="inferred from homology"/>
<gene>
    <name evidence="5" type="ORF">RJ640_018860</name>
</gene>
<comment type="caution">
    <text evidence="5">The sequence shown here is derived from an EMBL/GenBank/DDBJ whole genome shotgun (WGS) entry which is preliminary data.</text>
</comment>
<evidence type="ECO:0000313" key="6">
    <source>
        <dbReference type="Proteomes" id="UP001187471"/>
    </source>
</evidence>
<dbReference type="InterPro" id="IPR036291">
    <property type="entry name" value="NAD(P)-bd_dom_sf"/>
</dbReference>
<dbReference type="Proteomes" id="UP001187471">
    <property type="component" value="Unassembled WGS sequence"/>
</dbReference>
<name>A0AA88UNZ4_9ASTE</name>
<reference evidence="5" key="1">
    <citation type="submission" date="2022-12" db="EMBL/GenBank/DDBJ databases">
        <title>Draft genome assemblies for two species of Escallonia (Escalloniales).</title>
        <authorList>
            <person name="Chanderbali A."/>
            <person name="Dervinis C."/>
            <person name="Anghel I."/>
            <person name="Soltis D."/>
            <person name="Soltis P."/>
            <person name="Zapata F."/>
        </authorList>
    </citation>
    <scope>NUCLEOTIDE SEQUENCE</scope>
    <source>
        <strain evidence="5">UCBG92.1500</strain>
        <tissue evidence="5">Leaf</tissue>
    </source>
</reference>
<protein>
    <submittedName>
        <fullName evidence="5">Uncharacterized protein</fullName>
    </submittedName>
</protein>
<dbReference type="SUPFAM" id="SSF51735">
    <property type="entry name" value="NAD(P)-binding Rossmann-fold domains"/>
    <property type="match status" value="3"/>
</dbReference>
<dbReference type="AlphaFoldDB" id="A0AA88UNZ4"/>
<feature type="region of interest" description="Disordered" evidence="4">
    <location>
        <begin position="202"/>
        <end position="227"/>
    </location>
</feature>
<keyword evidence="3" id="KW-0560">Oxidoreductase</keyword>
<evidence type="ECO:0000313" key="5">
    <source>
        <dbReference type="EMBL" id="KAK2989071.1"/>
    </source>
</evidence>
<evidence type="ECO:0000256" key="2">
    <source>
        <dbReference type="ARBA" id="ARBA00022857"/>
    </source>
</evidence>
<evidence type="ECO:0000256" key="3">
    <source>
        <dbReference type="ARBA" id="ARBA00023002"/>
    </source>
</evidence>
<dbReference type="PRINTS" id="PR00081">
    <property type="entry name" value="GDHRDH"/>
</dbReference>
<organism evidence="5 6">
    <name type="scientific">Escallonia rubra</name>
    <dbReference type="NCBI Taxonomy" id="112253"/>
    <lineage>
        <taxon>Eukaryota</taxon>
        <taxon>Viridiplantae</taxon>
        <taxon>Streptophyta</taxon>
        <taxon>Embryophyta</taxon>
        <taxon>Tracheophyta</taxon>
        <taxon>Spermatophyta</taxon>
        <taxon>Magnoliopsida</taxon>
        <taxon>eudicotyledons</taxon>
        <taxon>Gunneridae</taxon>
        <taxon>Pentapetalae</taxon>
        <taxon>asterids</taxon>
        <taxon>campanulids</taxon>
        <taxon>Escalloniales</taxon>
        <taxon>Escalloniaceae</taxon>
        <taxon>Escallonia</taxon>
    </lineage>
</organism>
<dbReference type="PANTHER" id="PTHR43490">
    <property type="entry name" value="(+)-NEOMENTHOL DEHYDROGENASE"/>
    <property type="match status" value="1"/>
</dbReference>
<dbReference type="GO" id="GO:0016491">
    <property type="term" value="F:oxidoreductase activity"/>
    <property type="evidence" value="ECO:0007669"/>
    <property type="project" value="UniProtKB-KW"/>
</dbReference>
<dbReference type="PANTHER" id="PTHR43490:SF135">
    <property type="entry name" value="OS02G0640800 PROTEIN"/>
    <property type="match status" value="1"/>
</dbReference>